<accession>A0ABW1EF92</accession>
<reference evidence="2" key="1">
    <citation type="journal article" date="2019" name="Int. J. Syst. Evol. Microbiol.">
        <title>The Global Catalogue of Microorganisms (GCM) 10K type strain sequencing project: providing services to taxonomists for standard genome sequencing and annotation.</title>
        <authorList>
            <consortium name="The Broad Institute Genomics Platform"/>
            <consortium name="The Broad Institute Genome Sequencing Center for Infectious Disease"/>
            <person name="Wu L."/>
            <person name="Ma J."/>
        </authorList>
    </citation>
    <scope>NUCLEOTIDE SEQUENCE [LARGE SCALE GENOMIC DNA]</scope>
    <source>
        <strain evidence="2">JCM 4087</strain>
    </source>
</reference>
<gene>
    <name evidence="1" type="ORF">ACFPT7_11710</name>
</gene>
<proteinExistence type="predicted"/>
<evidence type="ECO:0000313" key="2">
    <source>
        <dbReference type="Proteomes" id="UP001596091"/>
    </source>
</evidence>
<dbReference type="RefSeq" id="WP_263339157.1">
    <property type="nucleotide sequence ID" value="NZ_JAGSYH010000005.1"/>
</dbReference>
<dbReference type="EMBL" id="JBHSPH010000003">
    <property type="protein sequence ID" value="MFC5862961.1"/>
    <property type="molecule type" value="Genomic_DNA"/>
</dbReference>
<name>A0ABW1EF92_9BACT</name>
<evidence type="ECO:0000313" key="1">
    <source>
        <dbReference type="EMBL" id="MFC5862961.1"/>
    </source>
</evidence>
<sequence length="202" mass="23414">MPAWRLLGELPQASIREEMRAQFIGEWNPWATHWFPLSELPIVMSDPRNPALRCHVKTYETSISMGRRRFAAVLLDGIWRIYVPAVTGESGAFEASKPLFEGFWRTADTTSQGRVGNPDWPVPDSGWTGREVFLASLDHVEQTAKRIAYRGYSSCRICGCRNGDMEYQFMEWVWPSGFRHYVDEHHVRPSVEFQNFISQWAR</sequence>
<organism evidence="1 2">
    <name type="scientific">Acidicapsa dinghuensis</name>
    <dbReference type="NCBI Taxonomy" id="2218256"/>
    <lineage>
        <taxon>Bacteria</taxon>
        <taxon>Pseudomonadati</taxon>
        <taxon>Acidobacteriota</taxon>
        <taxon>Terriglobia</taxon>
        <taxon>Terriglobales</taxon>
        <taxon>Acidobacteriaceae</taxon>
        <taxon>Acidicapsa</taxon>
    </lineage>
</organism>
<comment type="caution">
    <text evidence="1">The sequence shown here is derived from an EMBL/GenBank/DDBJ whole genome shotgun (WGS) entry which is preliminary data.</text>
</comment>
<evidence type="ECO:0008006" key="3">
    <source>
        <dbReference type="Google" id="ProtNLM"/>
    </source>
</evidence>
<dbReference type="Proteomes" id="UP001596091">
    <property type="component" value="Unassembled WGS sequence"/>
</dbReference>
<protein>
    <recommendedName>
        <fullName evidence="3">Transposase</fullName>
    </recommendedName>
</protein>
<keyword evidence="2" id="KW-1185">Reference proteome</keyword>